<gene>
    <name evidence="3" type="ORF">A2841_01820</name>
</gene>
<dbReference type="InterPro" id="IPR013783">
    <property type="entry name" value="Ig-like_fold"/>
</dbReference>
<sequence length="967" mass="104028">MFPKRKLQKTFFKLTALTLVVFLNGAGLSAIGGSVASYSDIETSTNNLFISGNIDFLATTSAWVPVEPSLNLQPGTTTSMGISIDPLTSNPFQYYLQATTTGDGAFCTAIQAELMQDANTLYANSLSSLLTGTTTSTSTLALDTSIGASFQNSVCNIDFDVNGWQTRHGYMTPGGYSDIEPLNAKLSSWGFRLNKVYYDVDPGEEHEPAVCDARSKGYWQNNEGCSSGTGSSPWFDEVNTLSSGYSGVFSTTTDAGVCAVVETAGCPAGNTVESNLCKAKTHVMADELNVVSGKLALDAIIAGADNGNSAFDALSLSPLSTVGQALSTLEAVLANASSTKTQLKNAAYVAERIYTFYENENPQAPMCLFQEFTLDRGEEGANEWVEVYNQTDVALDISDWEICDNTSCDTLPSGIPTVPAKGYAMITNDADTASATGTAPWYLPPDVVYIPLYENIGNGLHNDADMLVLKRPDGVVIDQMNYGIPETDWPHYAPYQSGIWNPGAPDVAEGHLLARVPSGHDTDQASDWHDIGPPVLDLIFPNEISSYVWYWNYTYTFKWTATNPNGPDDDLSIALFYILDEDNSRSISVADTTHAITLATENDGIYQWTVPTGFIGYVWIKLVATGPENPLNNSYRNSGDIYDPEPIFIGPEGVDPEEMDLEPPVITLYGNNPAVVPMGAVYVDLGAEVSDNVTPNLGYATLGGDAVDTSVLGEYLITYSTADQMGNTASETRKVIVYDPAIGPPNLDELPASLEEAAEEDDEAAVEEQVQEADAETPPVGTENQDADVPPEAIIETLLTQDAIVEEEEILAGDEEVEESDDGVNIDVETDADIEAVEETSAEETSEHVETPPEETVEDVEESETETETSVTVPVIDTVDAEVIFEVVEDEQPEVFEEETEAVVEEEVEATEEEAASEEEMAVEETATVPETQSAPEQPESSVFPDFVASGSLADQPAAITTEAPIE</sequence>
<dbReference type="AlphaFoldDB" id="A0A1F6C5G8"/>
<feature type="domain" description="LTD" evidence="2">
    <location>
        <begin position="355"/>
        <end position="486"/>
    </location>
</feature>
<dbReference type="PROSITE" id="PS51841">
    <property type="entry name" value="LTD"/>
    <property type="match status" value="1"/>
</dbReference>
<organism evidence="3 4">
    <name type="scientific">Candidatus Kaiserbacteria bacterium RIFCSPHIGHO2_01_FULL_48_10</name>
    <dbReference type="NCBI Taxonomy" id="1798476"/>
    <lineage>
        <taxon>Bacteria</taxon>
        <taxon>Candidatus Kaiseribacteriota</taxon>
    </lineage>
</organism>
<dbReference type="Gene3D" id="2.60.40.10">
    <property type="entry name" value="Immunoglobulins"/>
    <property type="match status" value="1"/>
</dbReference>
<evidence type="ECO:0000313" key="4">
    <source>
        <dbReference type="Proteomes" id="UP000178249"/>
    </source>
</evidence>
<reference evidence="3 4" key="1">
    <citation type="journal article" date="2016" name="Nat. Commun.">
        <title>Thousands of microbial genomes shed light on interconnected biogeochemical processes in an aquifer system.</title>
        <authorList>
            <person name="Anantharaman K."/>
            <person name="Brown C.T."/>
            <person name="Hug L.A."/>
            <person name="Sharon I."/>
            <person name="Castelle C.J."/>
            <person name="Probst A.J."/>
            <person name="Thomas B.C."/>
            <person name="Singh A."/>
            <person name="Wilkins M.J."/>
            <person name="Karaoz U."/>
            <person name="Brodie E.L."/>
            <person name="Williams K.H."/>
            <person name="Hubbard S.S."/>
            <person name="Banfield J.F."/>
        </authorList>
    </citation>
    <scope>NUCLEOTIDE SEQUENCE [LARGE SCALE GENOMIC DNA]</scope>
</reference>
<dbReference type="Proteomes" id="UP000178249">
    <property type="component" value="Unassembled WGS sequence"/>
</dbReference>
<evidence type="ECO:0000256" key="1">
    <source>
        <dbReference type="SAM" id="MobiDB-lite"/>
    </source>
</evidence>
<dbReference type="Pfam" id="PF00932">
    <property type="entry name" value="LTD"/>
    <property type="match status" value="1"/>
</dbReference>
<feature type="region of interest" description="Disordered" evidence="1">
    <location>
        <begin position="756"/>
        <end position="790"/>
    </location>
</feature>
<feature type="region of interest" description="Disordered" evidence="1">
    <location>
        <begin position="911"/>
        <end position="945"/>
    </location>
</feature>
<protein>
    <recommendedName>
        <fullName evidence="2">LTD domain-containing protein</fullName>
    </recommendedName>
</protein>
<dbReference type="EMBL" id="MFKP01000010">
    <property type="protein sequence ID" value="OGG44390.1"/>
    <property type="molecule type" value="Genomic_DNA"/>
</dbReference>
<dbReference type="InterPro" id="IPR001322">
    <property type="entry name" value="Lamin_tail_dom"/>
</dbReference>
<feature type="compositionally biased region" description="Acidic residues" evidence="1">
    <location>
        <begin position="911"/>
        <end position="923"/>
    </location>
</feature>
<feature type="region of interest" description="Disordered" evidence="1">
    <location>
        <begin position="838"/>
        <end position="871"/>
    </location>
</feature>
<feature type="compositionally biased region" description="Acidic residues" evidence="1">
    <location>
        <begin position="756"/>
        <end position="775"/>
    </location>
</feature>
<evidence type="ECO:0000313" key="3">
    <source>
        <dbReference type="EMBL" id="OGG44390.1"/>
    </source>
</evidence>
<proteinExistence type="predicted"/>
<name>A0A1F6C5G8_9BACT</name>
<evidence type="ECO:0000259" key="2">
    <source>
        <dbReference type="PROSITE" id="PS51841"/>
    </source>
</evidence>
<accession>A0A1F6C5G8</accession>
<comment type="caution">
    <text evidence="3">The sequence shown here is derived from an EMBL/GenBank/DDBJ whole genome shotgun (WGS) entry which is preliminary data.</text>
</comment>
<dbReference type="Pfam" id="PF16403">
    <property type="entry name" value="Bact_surface_Ig-like"/>
    <property type="match status" value="1"/>
</dbReference>
<feature type="compositionally biased region" description="Acidic residues" evidence="1">
    <location>
        <begin position="852"/>
        <end position="867"/>
    </location>
</feature>
<dbReference type="InterPro" id="IPR032179">
    <property type="entry name" value="Cry22Aa_Ig-like"/>
</dbReference>